<organism evidence="2 3">
    <name type="scientific">Trifolium subterraneum</name>
    <name type="common">Subterranean clover</name>
    <dbReference type="NCBI Taxonomy" id="3900"/>
    <lineage>
        <taxon>Eukaryota</taxon>
        <taxon>Viridiplantae</taxon>
        <taxon>Streptophyta</taxon>
        <taxon>Embryophyta</taxon>
        <taxon>Tracheophyta</taxon>
        <taxon>Spermatophyta</taxon>
        <taxon>Magnoliopsida</taxon>
        <taxon>eudicotyledons</taxon>
        <taxon>Gunneridae</taxon>
        <taxon>Pentapetalae</taxon>
        <taxon>rosids</taxon>
        <taxon>fabids</taxon>
        <taxon>Fabales</taxon>
        <taxon>Fabaceae</taxon>
        <taxon>Papilionoideae</taxon>
        <taxon>50 kb inversion clade</taxon>
        <taxon>NPAAA clade</taxon>
        <taxon>Hologalegina</taxon>
        <taxon>IRL clade</taxon>
        <taxon>Trifolieae</taxon>
        <taxon>Trifolium</taxon>
    </lineage>
</organism>
<reference evidence="3" key="1">
    <citation type="journal article" date="2017" name="Front. Plant Sci.">
        <title>Climate Clever Clovers: New Paradigm to Reduce the Environmental Footprint of Ruminants by Breeding Low Methanogenic Forages Utilizing Haplotype Variation.</title>
        <authorList>
            <person name="Kaur P."/>
            <person name="Appels R."/>
            <person name="Bayer P.E."/>
            <person name="Keeble-Gagnere G."/>
            <person name="Wang J."/>
            <person name="Hirakawa H."/>
            <person name="Shirasawa K."/>
            <person name="Vercoe P."/>
            <person name="Stefanova K."/>
            <person name="Durmic Z."/>
            <person name="Nichols P."/>
            <person name="Revell C."/>
            <person name="Isobe S.N."/>
            <person name="Edwards D."/>
            <person name="Erskine W."/>
        </authorList>
    </citation>
    <scope>NUCLEOTIDE SEQUENCE [LARGE SCALE GENOMIC DNA]</scope>
    <source>
        <strain evidence="3">cv. Daliak</strain>
    </source>
</reference>
<dbReference type="Pfam" id="PF13963">
    <property type="entry name" value="Transpos_assoc"/>
    <property type="match status" value="1"/>
</dbReference>
<accession>A0A2Z6NXU9</accession>
<evidence type="ECO:0000313" key="2">
    <source>
        <dbReference type="EMBL" id="GAU36329.1"/>
    </source>
</evidence>
<dbReference type="Pfam" id="PF02992">
    <property type="entry name" value="Transposase_21"/>
    <property type="match status" value="1"/>
</dbReference>
<protein>
    <recommendedName>
        <fullName evidence="1">Transposase-associated domain-containing protein</fullName>
    </recommendedName>
</protein>
<sequence>MDRNSMYDIYYDGKRGEIKEIFKLGVALFLKAAKRSNIVISEGGIRYPCVSCDCRWIRSEDEIKYDLYTKGSRPNYWIWTSHGETIMSDPPASSATNFGAVYQGSSSSSAPIVPAQNYQHYPFNEMNHMITDALGIGVANDGDEYDGNQLPNADAHRFFNLLKDTNELLFEDSTDSKLTVCVRLLGLKCNFLIPKLAMDAIAKLVLDTTLIYAHSDLPRTYYEAKQLVSKLGLGVKRIHCCINGCMLFYNNEFGVSDGDLVQCKFCQELRYRQTKNSQSKRGKPVPRQAMFYLPIVSRLQRLYASFQTARKMTWHSENYEQRKRSGELRHPYDGLAWKHFDQVNPGFASEPRNVRLGLCSDGFTPYTQASATPYSCWPIIVTPYNLPPEMCMSKPYMFLADVIPGPSSPTAGIDIYLQPLVDDLKRLWEGVVTYDISRKQNFSGKLIN</sequence>
<evidence type="ECO:0000259" key="1">
    <source>
        <dbReference type="Pfam" id="PF13963"/>
    </source>
</evidence>
<name>A0A2Z6NXU9_TRISU</name>
<evidence type="ECO:0000313" key="3">
    <source>
        <dbReference type="Proteomes" id="UP000242715"/>
    </source>
</evidence>
<keyword evidence="3" id="KW-1185">Reference proteome</keyword>
<dbReference type="InterPro" id="IPR004242">
    <property type="entry name" value="Transposase_21"/>
</dbReference>
<proteinExistence type="predicted"/>
<dbReference type="AlphaFoldDB" id="A0A2Z6NXU9"/>
<dbReference type="Proteomes" id="UP000242715">
    <property type="component" value="Unassembled WGS sequence"/>
</dbReference>
<dbReference type="PANTHER" id="PTHR10775:SF193">
    <property type="entry name" value="DUF4216 DOMAIN-CONTAINING PROTEIN"/>
    <property type="match status" value="1"/>
</dbReference>
<dbReference type="PANTHER" id="PTHR10775">
    <property type="entry name" value="OS08G0208400 PROTEIN"/>
    <property type="match status" value="1"/>
</dbReference>
<feature type="domain" description="Transposase-associated" evidence="1">
    <location>
        <begin position="17"/>
        <end position="84"/>
    </location>
</feature>
<dbReference type="EMBL" id="DF973626">
    <property type="protein sequence ID" value="GAU36329.1"/>
    <property type="molecule type" value="Genomic_DNA"/>
</dbReference>
<dbReference type="InterPro" id="IPR029480">
    <property type="entry name" value="Transpos_assoc"/>
</dbReference>
<gene>
    <name evidence="2" type="ORF">TSUD_321680</name>
</gene>
<dbReference type="OrthoDB" id="1917820at2759"/>